<gene>
    <name evidence="3" type="ORF">BO225_05350</name>
</gene>
<organism evidence="3 4">
    <name type="scientific">Dubosiella newyorkensis</name>
    <dbReference type="NCBI Taxonomy" id="1862672"/>
    <lineage>
        <taxon>Bacteria</taxon>
        <taxon>Bacillati</taxon>
        <taxon>Bacillota</taxon>
        <taxon>Erysipelotrichia</taxon>
        <taxon>Erysipelotrichales</taxon>
        <taxon>Erysipelotrichaceae</taxon>
        <taxon>Dubosiella</taxon>
    </lineage>
</organism>
<name>A0A1U7NMS6_9FIRM</name>
<dbReference type="RefSeq" id="WP_076341254.1">
    <property type="nucleotide sequence ID" value="NZ_CAOSLX010000103.1"/>
</dbReference>
<proteinExistence type="predicted"/>
<evidence type="ECO:0000256" key="1">
    <source>
        <dbReference type="ARBA" id="ARBA00022612"/>
    </source>
</evidence>
<protein>
    <recommendedName>
        <fullName evidence="5">Terminase small subunit</fullName>
    </recommendedName>
</protein>
<dbReference type="InterPro" id="IPR038713">
    <property type="entry name" value="Terminase_Gp1_N_sf"/>
</dbReference>
<dbReference type="Gene3D" id="6.10.140.2160">
    <property type="match status" value="1"/>
</dbReference>
<keyword evidence="4" id="KW-1185">Reference proteome</keyword>
<accession>A0A1U7NMS6</accession>
<evidence type="ECO:0000256" key="2">
    <source>
        <dbReference type="ARBA" id="ARBA00023219"/>
    </source>
</evidence>
<dbReference type="PANTHER" id="PTHR41328:SF2">
    <property type="entry name" value="TERMINASE SMALL SUBUNIT"/>
    <property type="match status" value="1"/>
</dbReference>
<dbReference type="GO" id="GO:0051276">
    <property type="term" value="P:chromosome organization"/>
    <property type="evidence" value="ECO:0007669"/>
    <property type="project" value="InterPro"/>
</dbReference>
<evidence type="ECO:0000313" key="4">
    <source>
        <dbReference type="Proteomes" id="UP000186705"/>
    </source>
</evidence>
<dbReference type="Pfam" id="PF03592">
    <property type="entry name" value="Terminase_2"/>
    <property type="match status" value="1"/>
</dbReference>
<dbReference type="PANTHER" id="PTHR41328">
    <property type="entry name" value="TERMINASE SMALL SUBUNIT-RELATED"/>
    <property type="match status" value="1"/>
</dbReference>
<evidence type="ECO:0000313" key="3">
    <source>
        <dbReference type="EMBL" id="OLU46597.1"/>
    </source>
</evidence>
<keyword evidence="1" id="KW-1188">Viral release from host cell</keyword>
<reference evidence="3 4" key="1">
    <citation type="submission" date="2016-11" db="EMBL/GenBank/DDBJ databases">
        <title>Description of two novel members of the family Erysipelotrichaceae: Ileibacterium lipovorans gen. nov., sp. nov. and Dubosiella newyorkensis, gen. nov., sp. nov.</title>
        <authorList>
            <person name="Cox L.M."/>
            <person name="Sohn J."/>
            <person name="Tyrrell K.L."/>
            <person name="Citron D.M."/>
            <person name="Lawson P.A."/>
            <person name="Patel N.B."/>
            <person name="Iizumi T."/>
            <person name="Perez-Perez G.I."/>
            <person name="Goldstein E.J."/>
            <person name="Blaser M.J."/>
        </authorList>
    </citation>
    <scope>NUCLEOTIDE SEQUENCE [LARGE SCALE GENOMIC DNA]</scope>
    <source>
        <strain evidence="3 4">NYU-BL-A4</strain>
    </source>
</reference>
<dbReference type="InterPro" id="IPR052404">
    <property type="entry name" value="SPP1-like_terminase"/>
</dbReference>
<dbReference type="Proteomes" id="UP000186705">
    <property type="component" value="Unassembled WGS sequence"/>
</dbReference>
<sequence>MTDKQKLFVDEYLKCMNVTRAYKKVYKTVRSDSVARSAGNRLLSKPDVKAYKEQRMQEIHDENTADIQEVMEYLTAVMRGEQKDEVLTMNGDIELLRSNTKERNKAAELLARSYGAFEKNVNLSIEVPVFTGESDLED</sequence>
<comment type="caution">
    <text evidence="3">The sequence shown here is derived from an EMBL/GenBank/DDBJ whole genome shotgun (WGS) entry which is preliminary data.</text>
</comment>
<dbReference type="AlphaFoldDB" id="A0A1U7NMS6"/>
<dbReference type="STRING" id="1862672.BO225_05350"/>
<dbReference type="Gene3D" id="1.10.10.1400">
    <property type="entry name" value="Terminase, small subunit, N-terminal DNA-binding domain, HTH motif"/>
    <property type="match status" value="1"/>
</dbReference>
<keyword evidence="2" id="KW-0231">Viral genome packaging</keyword>
<dbReference type="EMBL" id="MPKA01000062">
    <property type="protein sequence ID" value="OLU46597.1"/>
    <property type="molecule type" value="Genomic_DNA"/>
</dbReference>
<dbReference type="OrthoDB" id="7358785at2"/>
<dbReference type="GeneID" id="78275373"/>
<evidence type="ECO:0008006" key="5">
    <source>
        <dbReference type="Google" id="ProtNLM"/>
    </source>
</evidence>
<dbReference type="InterPro" id="IPR005335">
    <property type="entry name" value="Terminase_ssu"/>
</dbReference>